<sequence>MASSLNQTLHIIIRLYQPAAPAIETVPGEGSCSDRTTRQHTAAESCWSNRYISSGKVVISATSTGANQ</sequence>
<protein>
    <submittedName>
        <fullName evidence="1">Uncharacterized protein</fullName>
    </submittedName>
</protein>
<organism evidence="1 2">
    <name type="scientific">Apatococcus lobatus</name>
    <dbReference type="NCBI Taxonomy" id="904363"/>
    <lineage>
        <taxon>Eukaryota</taxon>
        <taxon>Viridiplantae</taxon>
        <taxon>Chlorophyta</taxon>
        <taxon>core chlorophytes</taxon>
        <taxon>Trebouxiophyceae</taxon>
        <taxon>Chlorellales</taxon>
        <taxon>Chlorellaceae</taxon>
        <taxon>Apatococcus</taxon>
    </lineage>
</organism>
<proteinExistence type="predicted"/>
<gene>
    <name evidence="1" type="ORF">WJX74_006092</name>
</gene>
<dbReference type="AlphaFoldDB" id="A0AAW1QIB9"/>
<name>A0AAW1QIB9_9CHLO</name>
<accession>A0AAW1QIB9</accession>
<dbReference type="Proteomes" id="UP001438707">
    <property type="component" value="Unassembled WGS sequence"/>
</dbReference>
<evidence type="ECO:0000313" key="1">
    <source>
        <dbReference type="EMBL" id="KAK9821182.1"/>
    </source>
</evidence>
<comment type="caution">
    <text evidence="1">The sequence shown here is derived from an EMBL/GenBank/DDBJ whole genome shotgun (WGS) entry which is preliminary data.</text>
</comment>
<keyword evidence="2" id="KW-1185">Reference proteome</keyword>
<reference evidence="1 2" key="1">
    <citation type="journal article" date="2024" name="Nat. Commun.">
        <title>Phylogenomics reveals the evolutionary origins of lichenization in chlorophyte algae.</title>
        <authorList>
            <person name="Puginier C."/>
            <person name="Libourel C."/>
            <person name="Otte J."/>
            <person name="Skaloud P."/>
            <person name="Haon M."/>
            <person name="Grisel S."/>
            <person name="Petersen M."/>
            <person name="Berrin J.G."/>
            <person name="Delaux P.M."/>
            <person name="Dal Grande F."/>
            <person name="Keller J."/>
        </authorList>
    </citation>
    <scope>NUCLEOTIDE SEQUENCE [LARGE SCALE GENOMIC DNA]</scope>
    <source>
        <strain evidence="1 2">SAG 2145</strain>
    </source>
</reference>
<dbReference type="EMBL" id="JALJOS010000040">
    <property type="protein sequence ID" value="KAK9821182.1"/>
    <property type="molecule type" value="Genomic_DNA"/>
</dbReference>
<evidence type="ECO:0000313" key="2">
    <source>
        <dbReference type="Proteomes" id="UP001438707"/>
    </source>
</evidence>